<sequence length="143" mass="15337">MASPPGAAVAAHTHDTDTPKQMLNLQAVCQPHRACPVLLALSRCDCDQRDLVRGVLEQPNVLFVMDNLEAAYSAVLVAHDETRVQRAHLDAISAPEFLRDDAADGGQDGGIAPVRMGLLKERGDAFHDVVGDVDQFGYARHGG</sequence>
<evidence type="ECO:0000313" key="2">
    <source>
        <dbReference type="Proteomes" id="UP001396898"/>
    </source>
</evidence>
<comment type="caution">
    <text evidence="1">The sequence shown here is derived from an EMBL/GenBank/DDBJ whole genome shotgun (WGS) entry which is preliminary data.</text>
</comment>
<reference evidence="1 2" key="1">
    <citation type="submission" date="2023-01" db="EMBL/GenBank/DDBJ databases">
        <title>Analysis of 21 Apiospora genomes using comparative genomics revels a genus with tremendous synthesis potential of carbohydrate active enzymes and secondary metabolites.</title>
        <authorList>
            <person name="Sorensen T."/>
        </authorList>
    </citation>
    <scope>NUCLEOTIDE SEQUENCE [LARGE SCALE GENOMIC DNA]</scope>
    <source>
        <strain evidence="1 2">CBS 20057</strain>
    </source>
</reference>
<organism evidence="1 2">
    <name type="scientific">Apiospora marii</name>
    <dbReference type="NCBI Taxonomy" id="335849"/>
    <lineage>
        <taxon>Eukaryota</taxon>
        <taxon>Fungi</taxon>
        <taxon>Dikarya</taxon>
        <taxon>Ascomycota</taxon>
        <taxon>Pezizomycotina</taxon>
        <taxon>Sordariomycetes</taxon>
        <taxon>Xylariomycetidae</taxon>
        <taxon>Amphisphaeriales</taxon>
        <taxon>Apiosporaceae</taxon>
        <taxon>Apiospora</taxon>
    </lineage>
</organism>
<accession>A0ABR1REN9</accession>
<protein>
    <submittedName>
        <fullName evidence="1">Uncharacterized protein</fullName>
    </submittedName>
</protein>
<evidence type="ECO:0000313" key="1">
    <source>
        <dbReference type="EMBL" id="KAK8008945.1"/>
    </source>
</evidence>
<name>A0ABR1REN9_9PEZI</name>
<gene>
    <name evidence="1" type="ORF">PG991_011496</name>
</gene>
<proteinExistence type="predicted"/>
<keyword evidence="2" id="KW-1185">Reference proteome</keyword>
<dbReference type="Proteomes" id="UP001396898">
    <property type="component" value="Unassembled WGS sequence"/>
</dbReference>
<dbReference type="EMBL" id="JAQQWI010000016">
    <property type="protein sequence ID" value="KAK8008945.1"/>
    <property type="molecule type" value="Genomic_DNA"/>
</dbReference>